<dbReference type="EMBL" id="JACGCM010001604">
    <property type="protein sequence ID" value="KAF6152839.1"/>
    <property type="molecule type" value="Genomic_DNA"/>
</dbReference>
<reference evidence="1 2" key="1">
    <citation type="journal article" date="2020" name="IScience">
        <title>Genome Sequencing of the Endangered Kingdonia uniflora (Circaeasteraceae, Ranunculales) Reveals Potential Mechanisms of Evolutionary Specialization.</title>
        <authorList>
            <person name="Sun Y."/>
            <person name="Deng T."/>
            <person name="Zhang A."/>
            <person name="Moore M.J."/>
            <person name="Landis J.B."/>
            <person name="Lin N."/>
            <person name="Zhang H."/>
            <person name="Zhang X."/>
            <person name="Huang J."/>
            <person name="Zhang X."/>
            <person name="Sun H."/>
            <person name="Wang H."/>
        </authorList>
    </citation>
    <scope>NUCLEOTIDE SEQUENCE [LARGE SCALE GENOMIC DNA]</scope>
    <source>
        <strain evidence="1">TB1705</strain>
        <tissue evidence="1">Leaf</tissue>
    </source>
</reference>
<dbReference type="Proteomes" id="UP000541444">
    <property type="component" value="Unassembled WGS sequence"/>
</dbReference>
<comment type="caution">
    <text evidence="1">The sequence shown here is derived from an EMBL/GenBank/DDBJ whole genome shotgun (WGS) entry which is preliminary data.</text>
</comment>
<dbReference type="Gene3D" id="3.30.420.40">
    <property type="match status" value="1"/>
</dbReference>
<proteinExistence type="predicted"/>
<dbReference type="SUPFAM" id="SSF53067">
    <property type="entry name" value="Actin-like ATPase domain"/>
    <property type="match status" value="1"/>
</dbReference>
<dbReference type="InterPro" id="IPR043129">
    <property type="entry name" value="ATPase_NBD"/>
</dbReference>
<gene>
    <name evidence="1" type="ORF">GIB67_025857</name>
</gene>
<organism evidence="1 2">
    <name type="scientific">Kingdonia uniflora</name>
    <dbReference type="NCBI Taxonomy" id="39325"/>
    <lineage>
        <taxon>Eukaryota</taxon>
        <taxon>Viridiplantae</taxon>
        <taxon>Streptophyta</taxon>
        <taxon>Embryophyta</taxon>
        <taxon>Tracheophyta</taxon>
        <taxon>Spermatophyta</taxon>
        <taxon>Magnoliopsida</taxon>
        <taxon>Ranunculales</taxon>
        <taxon>Circaeasteraceae</taxon>
        <taxon>Kingdonia</taxon>
    </lineage>
</organism>
<keyword evidence="2" id="KW-1185">Reference proteome</keyword>
<protein>
    <submittedName>
        <fullName evidence="1">Uncharacterized protein</fullName>
    </submittedName>
</protein>
<accession>A0A7J7MD51</accession>
<evidence type="ECO:0000313" key="1">
    <source>
        <dbReference type="EMBL" id="KAF6152839.1"/>
    </source>
</evidence>
<dbReference type="AlphaFoldDB" id="A0A7J7MD51"/>
<name>A0A7J7MD51_9MAGN</name>
<evidence type="ECO:0000313" key="2">
    <source>
        <dbReference type="Proteomes" id="UP000541444"/>
    </source>
</evidence>
<feature type="non-terminal residue" evidence="1">
    <location>
        <position position="80"/>
    </location>
</feature>
<dbReference type="OrthoDB" id="7340501at2759"/>
<sequence length="80" mass="8998">MIGVDQAGLDEMCGISIRRLSSKNHTLEEKMTSSLLMTDRSCLFPGMAERLEYEIRKIHHFGASIKCLELLIPFLMPGGE</sequence>